<sequence length="1124" mass="126632">MKEYYLPVTVLVAVVSFAVYRYGHDVRQIVSPKSANADGAVKKKDDDGTGIDSSSLIVAVMKHHPKNMDLRRVGDVVRFIKDTVKGKPMNDRLLAMESIIAMVGALPPNSKHRTKLTNLLITKLWDSLEHPPINFQGPQFNYRTPDGSYNNVHFPNLGKAGMPYARSIRADTRLPGVRPDPGLLFDLLMKREDGKFKKNEGGISSMLFHHAALIIHDIFRTDRRDMNINKNSSYLDLSPLYGSSLEDQLKVRTMKNGFLKPDTFHDERLIGQSRGANVLLVLYNRFHNYVAQTLLQINEGGRFTLKGDDEASLTKLDEDLFQTARLIVGGLYINVSLHDYLRAITNTHHSNSSWTLDPRVDIPDSLVKSGPEKGIGNQVTSEFNLLYRFHSCISLGDEKWINDYFAGVFKSTGKPLEELSLQDGMQAIGRFESLIPKDPSQRNFGGIERGDDGKFRDEDLVRILKESIEDPAGSFGPKNTPKALRIVEILGIHQARQWRTASLNEFRKFFKLKPHETFEDINPDPEIADHLRNLYGHPDMVEAYPGLYVEDAKPRMDPGSGVCTPYTIGRAVLSDAITLDFNVATLTNWGIAEIQQDYNTLGGSMLYKLIQRGLPGWFPYNSLSVMQPMYTPDMNREIATELGTISQYTEADPKSPPRRLILMRQSEISQMLTDPKGFPVPFGKPYENFIEGRDFGHFMLAGDMPRHKEQRNLYGGALYGSGELKELLSTFIVEQTDRFLTGSMFQIGRGTYHVDILKDVAIPVMTRFVGDLFQFDLKTEENTSGTYDIDSLYGDLLNIRIWGFGNDDPALSWNRRRDAQASTRRLLASTEAYIKKVTSSTRIRNLVGAVTNGLASHGIKTSLRSFGRDCIMELLANGKSVQEVADIMIFTALGGIGAAISTAAEILEFMIAVPENVEHLETFRHLALENSERADNDLRRYVLEMQRLTAGHVTMRVATQTGSFGAQSYQPGDQIIAYFAAACRDPEAYPEPEKIKLDRPLKNYVAFGDGPHQCFGRELALAYLVGFLKRVTSLKNIRPALGGMGVLKKIKRNGIPYYLSEDWSSFTGYASSKNIRFRSPKRGNFNLTTLTSWYLEKARRNVGFRLEVRSTLRRISKDVEQEWL</sequence>
<dbReference type="PANTHER" id="PTHR11903">
    <property type="entry name" value="PROSTAGLANDIN G/H SYNTHASE"/>
    <property type="match status" value="1"/>
</dbReference>
<dbReference type="SUPFAM" id="SSF48113">
    <property type="entry name" value="Heme-dependent peroxidases"/>
    <property type="match status" value="1"/>
</dbReference>
<keyword evidence="10" id="KW-0349">Heme</keyword>
<dbReference type="AlphaFoldDB" id="A0A1B7P3E7"/>
<evidence type="ECO:0000256" key="9">
    <source>
        <dbReference type="ARBA" id="ARBA00023235"/>
    </source>
</evidence>
<dbReference type="PROSITE" id="PS50292">
    <property type="entry name" value="PEROXIDASE_3"/>
    <property type="match status" value="1"/>
</dbReference>
<evidence type="ECO:0000313" key="11">
    <source>
        <dbReference type="EMBL" id="OAX83562.1"/>
    </source>
</evidence>
<keyword evidence="12" id="KW-1185">Reference proteome</keyword>
<comment type="subunit">
    <text evidence="2">Homotetramer.</text>
</comment>
<proteinExistence type="predicted"/>
<dbReference type="Gene3D" id="1.10.640.10">
    <property type="entry name" value="Haem peroxidase domain superfamily, animal type"/>
    <property type="match status" value="1"/>
</dbReference>
<dbReference type="GO" id="GO:0004601">
    <property type="term" value="F:peroxidase activity"/>
    <property type="evidence" value="ECO:0007669"/>
    <property type="project" value="UniProtKB-KW"/>
</dbReference>
<keyword evidence="6" id="KW-0223">Dioxygenase</keyword>
<organism evidence="11 12">
    <name type="scientific">Emergomyces africanus</name>
    <dbReference type="NCBI Taxonomy" id="1955775"/>
    <lineage>
        <taxon>Eukaryota</taxon>
        <taxon>Fungi</taxon>
        <taxon>Dikarya</taxon>
        <taxon>Ascomycota</taxon>
        <taxon>Pezizomycotina</taxon>
        <taxon>Eurotiomycetes</taxon>
        <taxon>Eurotiomycetidae</taxon>
        <taxon>Onygenales</taxon>
        <taxon>Ajellomycetaceae</taxon>
        <taxon>Emergomyces</taxon>
    </lineage>
</organism>
<dbReference type="Proteomes" id="UP000091918">
    <property type="component" value="Unassembled WGS sequence"/>
</dbReference>
<evidence type="ECO:0000256" key="1">
    <source>
        <dbReference type="ARBA" id="ARBA00000699"/>
    </source>
</evidence>
<gene>
    <name evidence="11" type="ORF">ACJ72_02074</name>
</gene>
<dbReference type="GO" id="GO:0020037">
    <property type="term" value="F:heme binding"/>
    <property type="evidence" value="ECO:0007669"/>
    <property type="project" value="InterPro"/>
</dbReference>
<reference evidence="11 12" key="1">
    <citation type="submission" date="2015-07" db="EMBL/GenBank/DDBJ databases">
        <title>Emmonsia species relationships and genome sequence.</title>
        <authorList>
            <person name="Cuomo C.A."/>
            <person name="Schwartz I.S."/>
            <person name="Kenyon C."/>
            <person name="de Hoog G.S."/>
            <person name="Govender N.P."/>
            <person name="Botha A."/>
            <person name="Moreno L."/>
            <person name="de Vries M."/>
            <person name="Munoz J.F."/>
            <person name="Stielow J.B."/>
        </authorList>
    </citation>
    <scope>NUCLEOTIDE SEQUENCE [LARGE SCALE GENOMIC DNA]</scope>
    <source>
        <strain evidence="11 12">CBS 136260</strain>
    </source>
</reference>
<dbReference type="InterPro" id="IPR019791">
    <property type="entry name" value="Haem_peroxidase_animal"/>
</dbReference>
<comment type="catalytic activity">
    <reaction evidence="1">
        <text>(9Z,12Z)-octadecadienoate + O2 = (8R,9Z,12Z)-8-hydroperoxyoctadeca-9,12-dienoate</text>
        <dbReference type="Rhea" id="RHEA:25395"/>
        <dbReference type="ChEBI" id="CHEBI:15379"/>
        <dbReference type="ChEBI" id="CHEBI:30245"/>
        <dbReference type="ChEBI" id="CHEBI:58659"/>
        <dbReference type="EC" id="1.13.11.60"/>
    </reaction>
</comment>
<evidence type="ECO:0000256" key="5">
    <source>
        <dbReference type="ARBA" id="ARBA00022723"/>
    </source>
</evidence>
<evidence type="ECO:0000256" key="6">
    <source>
        <dbReference type="ARBA" id="ARBA00022964"/>
    </source>
</evidence>
<dbReference type="PROSITE" id="PS00086">
    <property type="entry name" value="CYTOCHROME_P450"/>
    <property type="match status" value="1"/>
</dbReference>
<dbReference type="GO" id="GO:0016853">
    <property type="term" value="F:isomerase activity"/>
    <property type="evidence" value="ECO:0007669"/>
    <property type="project" value="UniProtKB-KW"/>
</dbReference>
<dbReference type="InterPro" id="IPR001128">
    <property type="entry name" value="Cyt_P450"/>
</dbReference>
<keyword evidence="9" id="KW-0413">Isomerase</keyword>
<dbReference type="CDD" id="cd20612">
    <property type="entry name" value="CYP_LDS-like_C"/>
    <property type="match status" value="1"/>
</dbReference>
<dbReference type="GO" id="GO:0005506">
    <property type="term" value="F:iron ion binding"/>
    <property type="evidence" value="ECO:0007669"/>
    <property type="project" value="InterPro"/>
</dbReference>
<dbReference type="Pfam" id="PF00067">
    <property type="entry name" value="p450"/>
    <property type="match status" value="1"/>
</dbReference>
<dbReference type="GO" id="GO:0016705">
    <property type="term" value="F:oxidoreductase activity, acting on paired donors, with incorporation or reduction of molecular oxygen"/>
    <property type="evidence" value="ECO:0007669"/>
    <property type="project" value="InterPro"/>
</dbReference>
<feature type="binding site" description="axial binding residue" evidence="10">
    <location>
        <position position="390"/>
    </location>
    <ligand>
        <name>heme b</name>
        <dbReference type="ChEBI" id="CHEBI:60344"/>
    </ligand>
    <ligandPart>
        <name>Fe</name>
        <dbReference type="ChEBI" id="CHEBI:18248"/>
    </ligandPart>
</feature>
<dbReference type="OrthoDB" id="823504at2759"/>
<dbReference type="InterPro" id="IPR050783">
    <property type="entry name" value="Oxylipin_biosynth_metab"/>
</dbReference>
<dbReference type="GO" id="GO:0052878">
    <property type="term" value="F:linoleate 8R-lipoxygenase activity"/>
    <property type="evidence" value="ECO:0007669"/>
    <property type="project" value="UniProtKB-EC"/>
</dbReference>
<keyword evidence="4" id="KW-0575">Peroxidase</keyword>
<comment type="caution">
    <text evidence="11">The sequence shown here is derived from an EMBL/GenBank/DDBJ whole genome shotgun (WGS) entry which is preliminary data.</text>
</comment>
<dbReference type="InterPro" id="IPR034812">
    <property type="entry name" value="Ppo-like_N"/>
</dbReference>
<dbReference type="InterPro" id="IPR017972">
    <property type="entry name" value="Cyt_P450_CS"/>
</dbReference>
<evidence type="ECO:0000256" key="10">
    <source>
        <dbReference type="PIRSR" id="PIRSR619791-2"/>
    </source>
</evidence>
<evidence type="ECO:0000256" key="8">
    <source>
        <dbReference type="ARBA" id="ARBA00023004"/>
    </source>
</evidence>
<dbReference type="InterPro" id="IPR010255">
    <property type="entry name" value="Haem_peroxidase_sf"/>
</dbReference>
<dbReference type="InterPro" id="IPR037120">
    <property type="entry name" value="Haem_peroxidase_sf_animal"/>
</dbReference>
<keyword evidence="7" id="KW-0560">Oxidoreductase</keyword>
<dbReference type="EMBL" id="LGUA01000161">
    <property type="protein sequence ID" value="OAX83562.1"/>
    <property type="molecule type" value="Genomic_DNA"/>
</dbReference>
<evidence type="ECO:0000256" key="7">
    <source>
        <dbReference type="ARBA" id="ARBA00023002"/>
    </source>
</evidence>
<dbReference type="Gene3D" id="1.10.630.10">
    <property type="entry name" value="Cytochrome P450"/>
    <property type="match status" value="1"/>
</dbReference>
<evidence type="ECO:0000313" key="12">
    <source>
        <dbReference type="Proteomes" id="UP000091918"/>
    </source>
</evidence>
<keyword evidence="8 10" id="KW-0408">Iron</keyword>
<dbReference type="EC" id="1.13.11.60" evidence="3"/>
<dbReference type="GO" id="GO:0004497">
    <property type="term" value="F:monooxygenase activity"/>
    <property type="evidence" value="ECO:0007669"/>
    <property type="project" value="InterPro"/>
</dbReference>
<dbReference type="Pfam" id="PF03098">
    <property type="entry name" value="An_peroxidase"/>
    <property type="match status" value="1"/>
</dbReference>
<name>A0A1B7P3E7_9EURO</name>
<dbReference type="STRING" id="1658172.A0A1B7P3E7"/>
<evidence type="ECO:0000256" key="4">
    <source>
        <dbReference type="ARBA" id="ARBA00022559"/>
    </source>
</evidence>
<keyword evidence="5 10" id="KW-0479">Metal-binding</keyword>
<dbReference type="GO" id="GO:0006979">
    <property type="term" value="P:response to oxidative stress"/>
    <property type="evidence" value="ECO:0007669"/>
    <property type="project" value="InterPro"/>
</dbReference>
<dbReference type="SUPFAM" id="SSF48264">
    <property type="entry name" value="Cytochrome P450"/>
    <property type="match status" value="1"/>
</dbReference>
<dbReference type="InterPro" id="IPR036396">
    <property type="entry name" value="Cyt_P450_sf"/>
</dbReference>
<evidence type="ECO:0000256" key="2">
    <source>
        <dbReference type="ARBA" id="ARBA00011881"/>
    </source>
</evidence>
<dbReference type="PANTHER" id="PTHR11903:SF13">
    <property type="entry name" value="LINOLEATE 10R-LIPOXYGENASE"/>
    <property type="match status" value="1"/>
</dbReference>
<dbReference type="GO" id="GO:0006631">
    <property type="term" value="P:fatty acid metabolic process"/>
    <property type="evidence" value="ECO:0007669"/>
    <property type="project" value="UniProtKB-ARBA"/>
</dbReference>
<dbReference type="CDD" id="cd09817">
    <property type="entry name" value="linoleate_diol_synthase_like"/>
    <property type="match status" value="1"/>
</dbReference>
<evidence type="ECO:0000256" key="3">
    <source>
        <dbReference type="ARBA" id="ARBA00013239"/>
    </source>
</evidence>
<protein>
    <recommendedName>
        <fullName evidence="3">linoleate 8R-lipoxygenase</fullName>
        <ecNumber evidence="3">1.13.11.60</ecNumber>
    </recommendedName>
</protein>
<accession>A0A1B7P3E7</accession>